<evidence type="ECO:0000313" key="1">
    <source>
        <dbReference type="EMBL" id="SVD41172.1"/>
    </source>
</evidence>
<name>A0A382V3V1_9ZZZZ</name>
<sequence>RERYYVKNKFEGMLEDLKTQMSENNLSLQEFIENYNF</sequence>
<dbReference type="EMBL" id="UINC01148984">
    <property type="protein sequence ID" value="SVD41172.1"/>
    <property type="molecule type" value="Genomic_DNA"/>
</dbReference>
<accession>A0A382V3V1</accession>
<dbReference type="AlphaFoldDB" id="A0A382V3V1"/>
<reference evidence="1" key="1">
    <citation type="submission" date="2018-05" db="EMBL/GenBank/DDBJ databases">
        <authorList>
            <person name="Lanie J.A."/>
            <person name="Ng W.-L."/>
            <person name="Kazmierczak K.M."/>
            <person name="Andrzejewski T.M."/>
            <person name="Davidsen T.M."/>
            <person name="Wayne K.J."/>
            <person name="Tettelin H."/>
            <person name="Glass J.I."/>
            <person name="Rusch D."/>
            <person name="Podicherti R."/>
            <person name="Tsui H.-C.T."/>
            <person name="Winkler M.E."/>
        </authorList>
    </citation>
    <scope>NUCLEOTIDE SEQUENCE</scope>
</reference>
<organism evidence="1">
    <name type="scientific">marine metagenome</name>
    <dbReference type="NCBI Taxonomy" id="408172"/>
    <lineage>
        <taxon>unclassified sequences</taxon>
        <taxon>metagenomes</taxon>
        <taxon>ecological metagenomes</taxon>
    </lineage>
</organism>
<feature type="non-terminal residue" evidence="1">
    <location>
        <position position="1"/>
    </location>
</feature>
<proteinExistence type="predicted"/>
<protein>
    <submittedName>
        <fullName evidence="1">Uncharacterized protein</fullName>
    </submittedName>
</protein>
<gene>
    <name evidence="1" type="ORF">METZ01_LOCUS394026</name>
</gene>